<evidence type="ECO:0000256" key="1">
    <source>
        <dbReference type="SAM" id="Phobius"/>
    </source>
</evidence>
<dbReference type="PANTHER" id="PTHR23076:SF37">
    <property type="entry name" value="ATP-DEPENDENT ZINC METALLOPROTEASE FTSH 4, MITOCHONDRIAL"/>
    <property type="match status" value="1"/>
</dbReference>
<dbReference type="SMART" id="SM00382">
    <property type="entry name" value="AAA"/>
    <property type="match status" value="1"/>
</dbReference>
<dbReference type="PANTHER" id="PTHR23076">
    <property type="entry name" value="METALLOPROTEASE M41 FTSH"/>
    <property type="match status" value="1"/>
</dbReference>
<dbReference type="Gene3D" id="1.10.8.60">
    <property type="match status" value="1"/>
</dbReference>
<keyword evidence="1" id="KW-0812">Transmembrane</keyword>
<dbReference type="SUPFAM" id="SSF52540">
    <property type="entry name" value="P-loop containing nucleoside triphosphate hydrolases"/>
    <property type="match status" value="1"/>
</dbReference>
<geneLocation type="chloroplast" evidence="3"/>
<dbReference type="PROSITE" id="PS00674">
    <property type="entry name" value="AAA"/>
    <property type="match status" value="1"/>
</dbReference>
<keyword evidence="3" id="KW-0934">Plastid</keyword>
<keyword evidence="3" id="KW-0132">Cell division</keyword>
<dbReference type="Pfam" id="PF00004">
    <property type="entry name" value="AAA"/>
    <property type="match status" value="2"/>
</dbReference>
<dbReference type="Gene3D" id="1.20.58.760">
    <property type="entry name" value="Peptidase M41"/>
    <property type="match status" value="1"/>
</dbReference>
<dbReference type="EMBL" id="KY766996">
    <property type="protein sequence ID" value="ARS45115.1"/>
    <property type="molecule type" value="Genomic_DNA"/>
</dbReference>
<dbReference type="GO" id="GO:0004176">
    <property type="term" value="F:ATP-dependent peptidase activity"/>
    <property type="evidence" value="ECO:0007669"/>
    <property type="project" value="InterPro"/>
</dbReference>
<proteinExistence type="predicted"/>
<feature type="domain" description="AAA+ ATPase" evidence="2">
    <location>
        <begin position="644"/>
        <end position="861"/>
    </location>
</feature>
<dbReference type="Gene3D" id="3.40.50.300">
    <property type="entry name" value="P-loop containing nucleotide triphosphate hydrolases"/>
    <property type="match status" value="2"/>
</dbReference>
<dbReference type="GO" id="GO:0004222">
    <property type="term" value="F:metalloendopeptidase activity"/>
    <property type="evidence" value="ECO:0007669"/>
    <property type="project" value="InterPro"/>
</dbReference>
<dbReference type="InterPro" id="IPR027417">
    <property type="entry name" value="P-loop_NTPase"/>
</dbReference>
<dbReference type="InterPro" id="IPR003593">
    <property type="entry name" value="AAA+_ATPase"/>
</dbReference>
<organism evidence="3">
    <name type="scientific">Ostreobium sp. HV05007bc</name>
    <dbReference type="NCBI Taxonomy" id="1940403"/>
    <lineage>
        <taxon>Eukaryota</taxon>
        <taxon>Viridiplantae</taxon>
        <taxon>Chlorophyta</taxon>
        <taxon>core chlorophytes</taxon>
        <taxon>Ulvophyceae</taxon>
        <taxon>TCBD clade</taxon>
        <taxon>Bryopsidales</taxon>
        <taxon>Ostreobineae</taxon>
        <taxon>Ostreobiaceae</taxon>
        <taxon>Ostreobium</taxon>
    </lineage>
</organism>
<dbReference type="GO" id="GO:0006508">
    <property type="term" value="P:proteolysis"/>
    <property type="evidence" value="ECO:0007669"/>
    <property type="project" value="InterPro"/>
</dbReference>
<dbReference type="InterPro" id="IPR003960">
    <property type="entry name" value="ATPase_AAA_CS"/>
</dbReference>
<dbReference type="InterPro" id="IPR037219">
    <property type="entry name" value="Peptidase_M41-like"/>
</dbReference>
<name>A0A1X9ZIH3_9CHLO</name>
<keyword evidence="1" id="KW-0472">Membrane</keyword>
<gene>
    <name evidence="3" type="primary">ftsH</name>
</gene>
<dbReference type="GO" id="GO:0005524">
    <property type="term" value="F:ATP binding"/>
    <property type="evidence" value="ECO:0007669"/>
    <property type="project" value="InterPro"/>
</dbReference>
<keyword evidence="1" id="KW-1133">Transmembrane helix</keyword>
<keyword evidence="3" id="KW-0131">Cell cycle</keyword>
<dbReference type="InterPro" id="IPR003959">
    <property type="entry name" value="ATPase_AAA_core"/>
</dbReference>
<feature type="transmembrane region" description="Helical" evidence="1">
    <location>
        <begin position="69"/>
        <end position="87"/>
    </location>
</feature>
<sequence>MFNNNNNNKIQEKMNFVDSVEPLPKKYFIFFMVWRSSTYNFCRGLIFLDTLCQRKLRKNLIKLVKKIKSRYAILSFFVLSIGFIQIFSEYTGAPIIVLFKNKLPIYNTTKFDYNWKTFHILNSSNLSTEYPLSYQYKSIDVLDKSILAQLNAFYQNQQNRICLGYMLLEPSLLNDNKFYFSDKTRYPLLIKNVKIRTLDTIPRKMEGITGQKQMTSPLFEKSNNTKKLASPVLVDDLLTLYRVLSERKQGTPGFSNKLPIIEEDDQHLTWKKPFKFPKNSAKKNTNTKKFVTQIKLKNAISRNYRSFFYDDECRNADPKIFDSDLDSDLDFDDFDSDLNSMQLEDAKIPSLIYYELIEQKINYLDILDLIDKNEINFFNKNVKPRRLSGYWFPDYKNKKKFTFYHFKPSNIQVISPRQYILFFIDSFSKILNAQKNLLQDSCENVSDLLRNNILYLKFQHPFAVVEKSKSHKNYKKQLTVYENIQIRSRWRWRGRNDAGIIRYKLSPTTLGFRNYPFYDTRESIKIYSWLIITQVGVGLLSFKILQNLYQEYGKEIVLSIVNLIHLVGILPDAEWLIDELNLTVYRKNYRAVQRVRRSLQQVAGVTPLMTYFGEVLWQLKSRNTISAKILNIFNPSRYKNRSFITQPVLLTGAPGTGKTLLVQALAGEAKVPVLLQSGSVLKDFRQRGKGARSIQNLFRRARRIKPCIVFIDEIDGVGVRRESLSLNLMGDHDVIDALSEAGSVPVSFEDLKDFQPKTELKDLFEEEEIIELDEVLNFGETLTEASQKNLLRIQVLQEEQVKLNSRTEQVSILTQLLIELDGLNPLNDIMVFGATNRPYILDPALLRPGRFYKVVQLKLPDQRKRIQILKLYISQMKQQNSSIPWRYLSQRMEGLNAADISTIVNESALISIDAQQSHTFKSLEKGFERVTSYSSTKNFAAYKRHLYSAHFNTRSRWLSNKFFSKKYKLIKKTKFPAQKFLNQLNVNNFLYLTQYKSVAYYQAGKSITETILPKHPSSVYFELQERTKNFRYVSMHGLVLSLMDNLNFRSDLEERVIGLLSGKASELLSGYASILPHLKNILNSSLFDASSIGREDVQSATLLSFLMAEKWYFYAKQTCAQSHHPLLEDLNAYEFYQEDISLFKAIVEDIESEIDIQNKLVSILKTQKWSFRSWWQKQLADEESFFDKSIMEWYRIHLAEPEEDERNIEWVPPDDYYTGLNIRTTNSMIYWHHLLKLSYDHIYHSLLINSFNISYSILNKNRELLDYLVDFVLRYEKVRTHQIKILIKPFINKKLKPNTFNITTKPLNREKVVPFKSWGSLSKRSAARIINVDKMTNDYNVEDGLRDIILSPFQKLQIPEHFIKHRYK</sequence>
<dbReference type="GO" id="GO:0016887">
    <property type="term" value="F:ATP hydrolysis activity"/>
    <property type="evidence" value="ECO:0007669"/>
    <property type="project" value="InterPro"/>
</dbReference>
<accession>A0A1X9ZIH3</accession>
<evidence type="ECO:0000313" key="3">
    <source>
        <dbReference type="EMBL" id="ARS45115.1"/>
    </source>
</evidence>
<dbReference type="GO" id="GO:0051301">
    <property type="term" value="P:cell division"/>
    <property type="evidence" value="ECO:0007669"/>
    <property type="project" value="UniProtKB-KW"/>
</dbReference>
<reference evidence="3" key="1">
    <citation type="submission" date="2017-03" db="EMBL/GenBank/DDBJ databases">
        <title>Phylogenetic position of the coral symbiont Ostreobium (Ulvophyceae) inferred from chloroplast genome data.</title>
        <authorList>
            <person name="Verbruggen H."/>
            <person name="Marcelino V.R."/>
            <person name="Guiry M.D."/>
            <person name="Cremen M.C."/>
            <person name="Jackson C.J."/>
        </authorList>
    </citation>
    <scope>NUCLEOTIDE SEQUENCE</scope>
    <source>
        <strain evidence="3">SN197</strain>
    </source>
</reference>
<keyword evidence="3" id="KW-0150">Chloroplast</keyword>
<protein>
    <submittedName>
        <fullName evidence="3">Cell division protein FTSH</fullName>
    </submittedName>
</protein>
<evidence type="ECO:0000259" key="2">
    <source>
        <dbReference type="SMART" id="SM00382"/>
    </source>
</evidence>